<organism evidence="1 2">
    <name type="scientific">Cytobacillus horneckiae</name>
    <dbReference type="NCBI Taxonomy" id="549687"/>
    <lineage>
        <taxon>Bacteria</taxon>
        <taxon>Bacillati</taxon>
        <taxon>Bacillota</taxon>
        <taxon>Bacilli</taxon>
        <taxon>Bacillales</taxon>
        <taxon>Bacillaceae</taxon>
        <taxon>Cytobacillus</taxon>
    </lineage>
</organism>
<comment type="caution">
    <text evidence="1">The sequence shown here is derived from an EMBL/GenBank/DDBJ whole genome shotgun (WGS) entry which is preliminary data.</text>
</comment>
<protein>
    <recommendedName>
        <fullName evidence="3">DUF5081 domain-containing protein</fullName>
    </recommendedName>
</protein>
<reference evidence="1 2" key="1">
    <citation type="journal article" date="2010" name="Int. J. Syst. Evol. Microbiol.">
        <title>Bacillus horneckiae sp. nov., isolated from a spacecraft-assembly clean room.</title>
        <authorList>
            <person name="Vaishampayan P."/>
            <person name="Probst A."/>
            <person name="Krishnamurthi S."/>
            <person name="Ghosh S."/>
            <person name="Osman S."/>
            <person name="McDowall A."/>
            <person name="Ruckmani A."/>
            <person name="Mayilraj S."/>
            <person name="Venkateswaran K."/>
        </authorList>
    </citation>
    <scope>NUCLEOTIDE SEQUENCE [LARGE SCALE GENOMIC DNA]</scope>
    <source>
        <strain evidence="2">1PO1SC</strain>
    </source>
</reference>
<proteinExistence type="predicted"/>
<dbReference type="RefSeq" id="WP_066193384.1">
    <property type="nucleotide sequence ID" value="NZ_JAFDQP010000003.1"/>
</dbReference>
<evidence type="ECO:0008006" key="3">
    <source>
        <dbReference type="Google" id="ProtNLM"/>
    </source>
</evidence>
<accession>A0A2N0ZG87</accession>
<evidence type="ECO:0000313" key="1">
    <source>
        <dbReference type="EMBL" id="PKG28534.1"/>
    </source>
</evidence>
<name>A0A2N0ZG87_9BACI</name>
<dbReference type="AlphaFoldDB" id="A0A2N0ZG87"/>
<gene>
    <name evidence="1" type="ORF">CWS20_13260</name>
</gene>
<sequence>MSYVLTAEEYILSLLLLGGAEAASSIKDEVYGEISESELECRLDCAANGLISKGLLTVEQNQEAVEEQFRDFMMGLTNVERVIRCQIATNAGVTTTSLFCNEAFTVQQALYENRIFKLFKEDSEQKLSELMDLSHSMESGEAFSIKESLFEKVIDKFLGSEELTKEESEWFTPDFLEALSGKQGKLNSLYDYRLGQQVAIGSLLYITGKEHTWFIESSGDTLTIAPFSFRALFE</sequence>
<evidence type="ECO:0000313" key="2">
    <source>
        <dbReference type="Proteomes" id="UP000233343"/>
    </source>
</evidence>
<dbReference type="EMBL" id="PISD01000028">
    <property type="protein sequence ID" value="PKG28534.1"/>
    <property type="molecule type" value="Genomic_DNA"/>
</dbReference>
<dbReference type="Proteomes" id="UP000233343">
    <property type="component" value="Unassembled WGS sequence"/>
</dbReference>
<keyword evidence="2" id="KW-1185">Reference proteome</keyword>